<reference evidence="3" key="2">
    <citation type="submission" date="2015-02" db="EMBL/GenBank/DDBJ databases">
        <authorList>
            <person name="Chooi Y.-H."/>
        </authorList>
    </citation>
    <scope>NUCLEOTIDE SEQUENCE</scope>
    <source>
        <tissue evidence="3">Seedling</tissue>
    </source>
</reference>
<keyword evidence="1" id="KW-0472">Membrane</keyword>
<dbReference type="Proteomes" id="UP000743370">
    <property type="component" value="Unassembled WGS sequence"/>
</dbReference>
<keyword evidence="1" id="KW-1133">Transmembrane helix</keyword>
<dbReference type="Gramene" id="KOM44454">
    <property type="protein sequence ID" value="KOM44454"/>
    <property type="gene ID" value="LR48_Vigan05g205900"/>
</dbReference>
<evidence type="ECO:0000313" key="5">
    <source>
        <dbReference type="Proteomes" id="UP000743370"/>
    </source>
</evidence>
<reference evidence="4" key="1">
    <citation type="journal article" date="2015" name="Proc. Natl. Acad. Sci. U.S.A.">
        <title>Genome sequencing of adzuki bean (Vigna angularis) provides insight into high starch and low fat accumulation and domestication.</title>
        <authorList>
            <person name="Yang K."/>
            <person name="Tian Z."/>
            <person name="Chen C."/>
            <person name="Luo L."/>
            <person name="Zhao B."/>
            <person name="Wang Z."/>
            <person name="Yu L."/>
            <person name="Li Y."/>
            <person name="Sun Y."/>
            <person name="Li W."/>
            <person name="Chen Y."/>
            <person name="Li Y."/>
            <person name="Zhang Y."/>
            <person name="Ai D."/>
            <person name="Zhao J."/>
            <person name="Shang C."/>
            <person name="Ma Y."/>
            <person name="Wu B."/>
            <person name="Wang M."/>
            <person name="Gao L."/>
            <person name="Sun D."/>
            <person name="Zhang P."/>
            <person name="Guo F."/>
            <person name="Wang W."/>
            <person name="Li Y."/>
            <person name="Wang J."/>
            <person name="Varshney R.K."/>
            <person name="Wang J."/>
            <person name="Ling H.Q."/>
            <person name="Wan P."/>
        </authorList>
    </citation>
    <scope>NUCLEOTIDE SEQUENCE</scope>
    <source>
        <strain evidence="4">cv. Jingnong 6</strain>
    </source>
</reference>
<sequence>MAQASFTEEMYLCLAISVLLGLYMFLLALDSPLTNKGLSLKLQDCSFPILAETMYNSEEGMDPGRTLRKP</sequence>
<evidence type="ECO:0000313" key="4">
    <source>
        <dbReference type="Proteomes" id="UP000053144"/>
    </source>
</evidence>
<dbReference type="Proteomes" id="UP000053144">
    <property type="component" value="Chromosome 5"/>
</dbReference>
<gene>
    <name evidence="2" type="ORF">HKW66_Vig0214110</name>
    <name evidence="3" type="ORF">LR48_Vigan05g205900</name>
</gene>
<feature type="transmembrane region" description="Helical" evidence="1">
    <location>
        <begin position="12"/>
        <end position="29"/>
    </location>
</feature>
<dbReference type="EMBL" id="JABFOF010000011">
    <property type="protein sequence ID" value="KAG2371237.1"/>
    <property type="molecule type" value="Genomic_DNA"/>
</dbReference>
<dbReference type="EMBL" id="CM003375">
    <property type="protein sequence ID" value="KOM44454.1"/>
    <property type="molecule type" value="Genomic_DNA"/>
</dbReference>
<evidence type="ECO:0000313" key="2">
    <source>
        <dbReference type="EMBL" id="KAG2371237.1"/>
    </source>
</evidence>
<evidence type="ECO:0000313" key="3">
    <source>
        <dbReference type="EMBL" id="KOM44454.1"/>
    </source>
</evidence>
<evidence type="ECO:0000256" key="1">
    <source>
        <dbReference type="SAM" id="Phobius"/>
    </source>
</evidence>
<organism evidence="3 4">
    <name type="scientific">Phaseolus angularis</name>
    <name type="common">Azuki bean</name>
    <name type="synonym">Vigna angularis</name>
    <dbReference type="NCBI Taxonomy" id="3914"/>
    <lineage>
        <taxon>Eukaryota</taxon>
        <taxon>Viridiplantae</taxon>
        <taxon>Streptophyta</taxon>
        <taxon>Embryophyta</taxon>
        <taxon>Tracheophyta</taxon>
        <taxon>Spermatophyta</taxon>
        <taxon>Magnoliopsida</taxon>
        <taxon>eudicotyledons</taxon>
        <taxon>Gunneridae</taxon>
        <taxon>Pentapetalae</taxon>
        <taxon>rosids</taxon>
        <taxon>fabids</taxon>
        <taxon>Fabales</taxon>
        <taxon>Fabaceae</taxon>
        <taxon>Papilionoideae</taxon>
        <taxon>50 kb inversion clade</taxon>
        <taxon>NPAAA clade</taxon>
        <taxon>indigoferoid/millettioid clade</taxon>
        <taxon>Phaseoleae</taxon>
        <taxon>Vigna</taxon>
    </lineage>
</organism>
<reference evidence="2 5" key="3">
    <citation type="submission" date="2020-05" db="EMBL/GenBank/DDBJ databases">
        <title>Vigna angularis (adzuki bean) Var. LongXiaoDou No. 4 denovo assembly.</title>
        <authorList>
            <person name="Xiang H."/>
        </authorList>
    </citation>
    <scope>NUCLEOTIDE SEQUENCE [LARGE SCALE GENOMIC DNA]</scope>
    <source>
        <tissue evidence="2">Leaf</tissue>
    </source>
</reference>
<dbReference type="AlphaFoldDB" id="A0A0L9UPL4"/>
<accession>A0A0L9UPL4</accession>
<proteinExistence type="predicted"/>
<name>A0A0L9UPL4_PHAAN</name>
<protein>
    <submittedName>
        <fullName evidence="3">Uncharacterized protein</fullName>
    </submittedName>
</protein>
<keyword evidence="1" id="KW-0812">Transmembrane</keyword>
<dbReference type="OMA" id="VALESPW"/>